<name>A0A3P3XPC1_9SPIR</name>
<feature type="transmembrane region" description="Helical" evidence="5">
    <location>
        <begin position="392"/>
        <end position="411"/>
    </location>
</feature>
<evidence type="ECO:0000256" key="1">
    <source>
        <dbReference type="ARBA" id="ARBA00004141"/>
    </source>
</evidence>
<gene>
    <name evidence="6" type="ORF">SPIRO4BDMA_40714</name>
</gene>
<evidence type="ECO:0000256" key="3">
    <source>
        <dbReference type="ARBA" id="ARBA00022989"/>
    </source>
</evidence>
<dbReference type="AlphaFoldDB" id="A0A3P3XPC1"/>
<organism evidence="6">
    <name type="scientific">uncultured spirochete</name>
    <dbReference type="NCBI Taxonomy" id="156406"/>
    <lineage>
        <taxon>Bacteria</taxon>
        <taxon>Pseudomonadati</taxon>
        <taxon>Spirochaetota</taxon>
        <taxon>Spirochaetia</taxon>
        <taxon>Spirochaetales</taxon>
        <taxon>environmental samples</taxon>
    </lineage>
</organism>
<feature type="transmembrane region" description="Helical" evidence="5">
    <location>
        <begin position="210"/>
        <end position="231"/>
    </location>
</feature>
<feature type="transmembrane region" description="Helical" evidence="5">
    <location>
        <begin position="368"/>
        <end position="385"/>
    </location>
</feature>
<protein>
    <submittedName>
        <fullName evidence="6">Putative Divalent anion:Na+ symporter (DASS) family transporter</fullName>
    </submittedName>
</protein>
<feature type="transmembrane region" description="Helical" evidence="5">
    <location>
        <begin position="7"/>
        <end position="23"/>
    </location>
</feature>
<feature type="transmembrane region" description="Helical" evidence="5">
    <location>
        <begin position="81"/>
        <end position="101"/>
    </location>
</feature>
<dbReference type="GO" id="GO:1905039">
    <property type="term" value="P:carboxylic acid transmembrane transport"/>
    <property type="evidence" value="ECO:0007669"/>
    <property type="project" value="UniProtKB-ARBA"/>
</dbReference>
<dbReference type="GO" id="GO:0008514">
    <property type="term" value="F:organic anion transmembrane transporter activity"/>
    <property type="evidence" value="ECO:0007669"/>
    <property type="project" value="UniProtKB-ARBA"/>
</dbReference>
<dbReference type="InterPro" id="IPR001898">
    <property type="entry name" value="SLC13A/DASS"/>
</dbReference>
<dbReference type="PANTHER" id="PTHR10283">
    <property type="entry name" value="SOLUTE CARRIER FAMILY 13 MEMBER"/>
    <property type="match status" value="1"/>
</dbReference>
<sequence>MKNVKRVFSVIAVLCIFGFKYIPAPEGLTPLSMEISGVFLGTIILWLTVSITWPSLLCIFALALSPLYTVNQALSASLGNWVPSFVLFSSALCYMLSKTGFLKRCAIWFITRPISKKNPWMFLGLLFLAPLAIGSIMSPITTFIIFIPIIEQIFIELGYQKGDRVPKIITLCILCFSSVSTMTTPIAHTFPILGMSLYSQFSGGAHIDFVSFTIVGVISSLILFVLIMLMIKYCFKPDLSRIQNVDTEFLLKDMKPMGKEEKIVLTVFLSIVVIWMAPGLITGIMPQTAKFLDSLGPAIPPLIGLIVLSIIKIEGKPIMNFAEVMSKGVPWSSWLLVATTIMLGSAITNKDVGLTNWLGTFIAPAVSRLPPMICVLAIVSITVLVTNFATNAVTVTLVSSIVVPLVISGAIPNLNAPAMATVIAMGSCVAMATPPSTAPAAMAIGTDWLDTGTMFAWGMFMCAIASVVLTFIAYPLASLLM</sequence>
<feature type="transmembrane region" description="Helical" evidence="5">
    <location>
        <begin position="455"/>
        <end position="477"/>
    </location>
</feature>
<keyword evidence="2 5" id="KW-0812">Transmembrane</keyword>
<dbReference type="PANTHER" id="PTHR10283:SF82">
    <property type="entry name" value="SOLUTE CARRIER FAMILY 13 MEMBER 2"/>
    <property type="match status" value="1"/>
</dbReference>
<evidence type="ECO:0000256" key="5">
    <source>
        <dbReference type="SAM" id="Phobius"/>
    </source>
</evidence>
<reference evidence="6" key="1">
    <citation type="submission" date="2017-02" db="EMBL/GenBank/DDBJ databases">
        <authorList>
            <person name="Regsiter A."/>
            <person name="William W."/>
        </authorList>
    </citation>
    <scope>NUCLEOTIDE SEQUENCE</scope>
    <source>
        <strain evidence="6">BdmA 4</strain>
    </source>
</reference>
<dbReference type="EMBL" id="FWDO01000004">
    <property type="protein sequence ID" value="SLM18142.1"/>
    <property type="molecule type" value="Genomic_DNA"/>
</dbReference>
<feature type="transmembrane region" description="Helical" evidence="5">
    <location>
        <begin position="263"/>
        <end position="285"/>
    </location>
</feature>
<comment type="subcellular location">
    <subcellularLocation>
        <location evidence="1">Membrane</location>
        <topology evidence="1">Multi-pass membrane protein</topology>
    </subcellularLocation>
</comment>
<keyword evidence="4 5" id="KW-0472">Membrane</keyword>
<proteinExistence type="predicted"/>
<accession>A0A3P3XPC1</accession>
<evidence type="ECO:0000313" key="6">
    <source>
        <dbReference type="EMBL" id="SLM18142.1"/>
    </source>
</evidence>
<feature type="transmembrane region" description="Helical" evidence="5">
    <location>
        <begin position="331"/>
        <end position="348"/>
    </location>
</feature>
<feature type="transmembrane region" description="Helical" evidence="5">
    <location>
        <begin position="291"/>
        <end position="311"/>
    </location>
</feature>
<keyword evidence="3 5" id="KW-1133">Transmembrane helix</keyword>
<evidence type="ECO:0000256" key="4">
    <source>
        <dbReference type="ARBA" id="ARBA00023136"/>
    </source>
</evidence>
<feature type="transmembrane region" description="Helical" evidence="5">
    <location>
        <begin position="121"/>
        <end position="147"/>
    </location>
</feature>
<dbReference type="Pfam" id="PF00939">
    <property type="entry name" value="Na_sulph_symp"/>
    <property type="match status" value="1"/>
</dbReference>
<evidence type="ECO:0000256" key="2">
    <source>
        <dbReference type="ARBA" id="ARBA00022692"/>
    </source>
</evidence>
<feature type="transmembrane region" description="Helical" evidence="5">
    <location>
        <begin position="168"/>
        <end position="190"/>
    </location>
</feature>
<dbReference type="GO" id="GO:0005886">
    <property type="term" value="C:plasma membrane"/>
    <property type="evidence" value="ECO:0007669"/>
    <property type="project" value="TreeGrafter"/>
</dbReference>
<feature type="transmembrane region" description="Helical" evidence="5">
    <location>
        <begin position="43"/>
        <end position="69"/>
    </location>
</feature>